<accession>A0ABY5DZI6</accession>
<dbReference type="Proteomes" id="UP001056035">
    <property type="component" value="Chromosome"/>
</dbReference>
<keyword evidence="3" id="KW-1185">Reference proteome</keyword>
<protein>
    <recommendedName>
        <fullName evidence="4">PepSY domain-containing protein</fullName>
    </recommendedName>
</protein>
<evidence type="ECO:0000256" key="1">
    <source>
        <dbReference type="SAM" id="MobiDB-lite"/>
    </source>
</evidence>
<feature type="region of interest" description="Disordered" evidence="1">
    <location>
        <begin position="149"/>
        <end position="179"/>
    </location>
</feature>
<gene>
    <name evidence="2" type="ORF">NBH00_08860</name>
</gene>
<evidence type="ECO:0008006" key="4">
    <source>
        <dbReference type="Google" id="ProtNLM"/>
    </source>
</evidence>
<dbReference type="RefSeq" id="WP_254572973.1">
    <property type="nucleotide sequence ID" value="NZ_CP098502.1"/>
</dbReference>
<organism evidence="2 3">
    <name type="scientific">Paraconexibacter antarcticus</name>
    <dbReference type="NCBI Taxonomy" id="2949664"/>
    <lineage>
        <taxon>Bacteria</taxon>
        <taxon>Bacillati</taxon>
        <taxon>Actinomycetota</taxon>
        <taxon>Thermoleophilia</taxon>
        <taxon>Solirubrobacterales</taxon>
        <taxon>Paraconexibacteraceae</taxon>
        <taxon>Paraconexibacter</taxon>
    </lineage>
</organism>
<evidence type="ECO:0000313" key="2">
    <source>
        <dbReference type="EMBL" id="UTI66302.1"/>
    </source>
</evidence>
<proteinExistence type="predicted"/>
<dbReference type="EMBL" id="CP098502">
    <property type="protein sequence ID" value="UTI66302.1"/>
    <property type="molecule type" value="Genomic_DNA"/>
</dbReference>
<sequence>MSTVLPDPAAAPTPEAWRMRALCAGLLLTAAVLIGAIASSFAGAAGSSGGRAPMAGVLMPDDAAFRQIAARLVQDHPGVRLASVRIEGDAGHVTVVRARRGQPGVRAAYLNPGVVPVLARATGASSDAPTTVRELRLALDPSTGRQRWSLTGTRGGQPWQATVNPNGTDLRHTAPAAAS</sequence>
<name>A0ABY5DZI6_9ACTN</name>
<evidence type="ECO:0000313" key="3">
    <source>
        <dbReference type="Proteomes" id="UP001056035"/>
    </source>
</evidence>
<reference evidence="2 3" key="1">
    <citation type="submission" date="2022-06" db="EMBL/GenBank/DDBJ databases">
        <title>Paraconexibacter antarcticus.</title>
        <authorList>
            <person name="Kim C.S."/>
        </authorList>
    </citation>
    <scope>NUCLEOTIDE SEQUENCE [LARGE SCALE GENOMIC DNA]</scope>
    <source>
        <strain evidence="2 3">02-257</strain>
    </source>
</reference>